<reference evidence="7 8" key="1">
    <citation type="journal article" date="2014" name="PLoS Genet.">
        <title>Phylogenetically driven sequencing of extremely halophilic archaea reveals strategies for static and dynamic osmo-response.</title>
        <authorList>
            <person name="Becker E.A."/>
            <person name="Seitzer P.M."/>
            <person name="Tritt A."/>
            <person name="Larsen D."/>
            <person name="Krusor M."/>
            <person name="Yao A.I."/>
            <person name="Wu D."/>
            <person name="Madern D."/>
            <person name="Eisen J.A."/>
            <person name="Darling A.E."/>
            <person name="Facciotti M.T."/>
        </authorList>
    </citation>
    <scope>NUCLEOTIDE SEQUENCE [LARGE SCALE GENOMIC DNA]</scope>
    <source>
        <strain evidence="7 8">DSM 13077</strain>
    </source>
</reference>
<sequence length="325" mass="34651">MDAITTNSLSRRFGDVNAVESLDLTVQTGEIYGFLGPNGAGKSTTINMLLGFTPPSTGSGTVLGSDLEHESVAVRQSIGVLPEDFGVYGRLTARKHVRFAIETKGANDDPDDLLARVELADVADRTAGGFSTGMKQRLALAMALAGSPDLLILDEPSSGLDPNGAREMRAIIREENERGTTVFFSSHVMEQVEAICDRVGIMRDGRLIAEDAIDSLKDRFDADSRLVVTLDTVADDIVPTLETMNGVTDVNVDGNDVSVVVADASRKAPVIEAVGASGVTIEDIRIDDSSLEDLFATLTTGERPTSRHAEENAANTTQLIREADQ</sequence>
<evidence type="ECO:0000256" key="2">
    <source>
        <dbReference type="ARBA" id="ARBA00022448"/>
    </source>
</evidence>
<comment type="similarity">
    <text evidence="1">Belongs to the ABC transporter superfamily.</text>
</comment>
<dbReference type="InterPro" id="IPR003593">
    <property type="entry name" value="AAA+_ATPase"/>
</dbReference>
<protein>
    <submittedName>
        <fullName evidence="7">ABC transporter ATP-binding protein</fullName>
    </submittedName>
</protein>
<keyword evidence="8" id="KW-1185">Reference proteome</keyword>
<dbReference type="GO" id="GO:0016887">
    <property type="term" value="F:ATP hydrolysis activity"/>
    <property type="evidence" value="ECO:0007669"/>
    <property type="project" value="InterPro"/>
</dbReference>
<dbReference type="RefSeq" id="WP_006666896.1">
    <property type="nucleotide sequence ID" value="NZ_AOIP01000040.1"/>
</dbReference>
<dbReference type="Pfam" id="PF00005">
    <property type="entry name" value="ABC_tran"/>
    <property type="match status" value="1"/>
</dbReference>
<dbReference type="SUPFAM" id="SSF52540">
    <property type="entry name" value="P-loop containing nucleoside triphosphate hydrolases"/>
    <property type="match status" value="1"/>
</dbReference>
<keyword evidence="4 7" id="KW-0067">ATP-binding</keyword>
<dbReference type="EMBL" id="AOIP01000040">
    <property type="protein sequence ID" value="ELZ02145.1"/>
    <property type="molecule type" value="Genomic_DNA"/>
</dbReference>
<evidence type="ECO:0000313" key="7">
    <source>
        <dbReference type="EMBL" id="ELZ02145.1"/>
    </source>
</evidence>
<evidence type="ECO:0000259" key="6">
    <source>
        <dbReference type="PROSITE" id="PS50893"/>
    </source>
</evidence>
<organism evidence="7 8">
    <name type="scientific">Natrialba aegyptia DSM 13077</name>
    <dbReference type="NCBI Taxonomy" id="1227491"/>
    <lineage>
        <taxon>Archaea</taxon>
        <taxon>Methanobacteriati</taxon>
        <taxon>Methanobacteriota</taxon>
        <taxon>Stenosarchaea group</taxon>
        <taxon>Halobacteria</taxon>
        <taxon>Halobacteriales</taxon>
        <taxon>Natrialbaceae</taxon>
        <taxon>Natrialba</taxon>
    </lineage>
</organism>
<feature type="region of interest" description="Disordered" evidence="5">
    <location>
        <begin position="302"/>
        <end position="325"/>
    </location>
</feature>
<dbReference type="GO" id="GO:0005524">
    <property type="term" value="F:ATP binding"/>
    <property type="evidence" value="ECO:0007669"/>
    <property type="project" value="UniProtKB-KW"/>
</dbReference>
<dbReference type="CDD" id="cd03230">
    <property type="entry name" value="ABC_DR_subfamily_A"/>
    <property type="match status" value="1"/>
</dbReference>
<comment type="caution">
    <text evidence="7">The sequence shown here is derived from an EMBL/GenBank/DDBJ whole genome shotgun (WGS) entry which is preliminary data.</text>
</comment>
<dbReference type="OrthoDB" id="87732at2157"/>
<feature type="domain" description="ABC transporter" evidence="6">
    <location>
        <begin position="4"/>
        <end position="229"/>
    </location>
</feature>
<keyword evidence="3" id="KW-0547">Nucleotide-binding</keyword>
<keyword evidence="2" id="KW-0813">Transport</keyword>
<evidence type="ECO:0000256" key="3">
    <source>
        <dbReference type="ARBA" id="ARBA00022741"/>
    </source>
</evidence>
<dbReference type="SMART" id="SM00382">
    <property type="entry name" value="AAA"/>
    <property type="match status" value="1"/>
</dbReference>
<accession>M0AUB3</accession>
<dbReference type="PANTHER" id="PTHR43335:SF4">
    <property type="entry name" value="ABC TRANSPORTER, ATP-BINDING PROTEIN"/>
    <property type="match status" value="1"/>
</dbReference>
<dbReference type="AlphaFoldDB" id="M0AUB3"/>
<evidence type="ECO:0000313" key="8">
    <source>
        <dbReference type="Proteomes" id="UP000011591"/>
    </source>
</evidence>
<dbReference type="InterPro" id="IPR027417">
    <property type="entry name" value="P-loop_NTPase"/>
</dbReference>
<gene>
    <name evidence="7" type="ORF">C480_17472</name>
</gene>
<proteinExistence type="inferred from homology"/>
<evidence type="ECO:0000256" key="5">
    <source>
        <dbReference type="SAM" id="MobiDB-lite"/>
    </source>
</evidence>
<dbReference type="InterPro" id="IPR003439">
    <property type="entry name" value="ABC_transporter-like_ATP-bd"/>
</dbReference>
<dbReference type="PROSITE" id="PS50893">
    <property type="entry name" value="ABC_TRANSPORTER_2"/>
    <property type="match status" value="1"/>
</dbReference>
<evidence type="ECO:0000256" key="1">
    <source>
        <dbReference type="ARBA" id="ARBA00005417"/>
    </source>
</evidence>
<dbReference type="Gene3D" id="3.40.50.300">
    <property type="entry name" value="P-loop containing nucleotide triphosphate hydrolases"/>
    <property type="match status" value="1"/>
</dbReference>
<name>M0AUB3_9EURY</name>
<dbReference type="Proteomes" id="UP000011591">
    <property type="component" value="Unassembled WGS sequence"/>
</dbReference>
<dbReference type="PANTHER" id="PTHR43335">
    <property type="entry name" value="ABC TRANSPORTER, ATP-BINDING PROTEIN"/>
    <property type="match status" value="1"/>
</dbReference>
<dbReference type="PATRIC" id="fig|1227491.4.peg.3578"/>
<evidence type="ECO:0000256" key="4">
    <source>
        <dbReference type="ARBA" id="ARBA00022840"/>
    </source>
</evidence>